<dbReference type="InterPro" id="IPR004326">
    <property type="entry name" value="Mlo"/>
</dbReference>
<comment type="domain">
    <text evidence="8">The C-terminus contains a calmodulin-binding domain, which binds calmodulin in a calcium-dependent fashion.</text>
</comment>
<protein>
    <recommendedName>
        <fullName evidence="8">MLO-like protein</fullName>
    </recommendedName>
</protein>
<keyword evidence="7 8" id="KW-0568">Pathogenesis-related protein</keyword>
<keyword evidence="5 8" id="KW-1133">Transmembrane helix</keyword>
<organism evidence="10 11">
    <name type="scientific">Carnegiea gigantea</name>
    <dbReference type="NCBI Taxonomy" id="171969"/>
    <lineage>
        <taxon>Eukaryota</taxon>
        <taxon>Viridiplantae</taxon>
        <taxon>Streptophyta</taxon>
        <taxon>Embryophyta</taxon>
        <taxon>Tracheophyta</taxon>
        <taxon>Spermatophyta</taxon>
        <taxon>Magnoliopsida</taxon>
        <taxon>eudicotyledons</taxon>
        <taxon>Gunneridae</taxon>
        <taxon>Pentapetalae</taxon>
        <taxon>Caryophyllales</taxon>
        <taxon>Cactineae</taxon>
        <taxon>Cactaceae</taxon>
        <taxon>Cactoideae</taxon>
        <taxon>Echinocereeae</taxon>
        <taxon>Carnegiea</taxon>
    </lineage>
</organism>
<dbReference type="GO" id="GO:0006952">
    <property type="term" value="P:defense response"/>
    <property type="evidence" value="ECO:0007669"/>
    <property type="project" value="UniProtKB-KW"/>
</dbReference>
<dbReference type="Pfam" id="PF03094">
    <property type="entry name" value="Mlo"/>
    <property type="match status" value="1"/>
</dbReference>
<keyword evidence="3 8" id="KW-0812">Transmembrane</keyword>
<evidence type="ECO:0000256" key="5">
    <source>
        <dbReference type="ARBA" id="ARBA00022989"/>
    </source>
</evidence>
<evidence type="ECO:0000256" key="6">
    <source>
        <dbReference type="ARBA" id="ARBA00023136"/>
    </source>
</evidence>
<feature type="transmembrane region" description="Helical" evidence="9">
    <location>
        <begin position="16"/>
        <end position="36"/>
    </location>
</feature>
<evidence type="ECO:0000256" key="9">
    <source>
        <dbReference type="SAM" id="Phobius"/>
    </source>
</evidence>
<dbReference type="PANTHER" id="PTHR31942:SF54">
    <property type="entry name" value="MLO-LIKE PROTEIN 13"/>
    <property type="match status" value="1"/>
</dbReference>
<dbReference type="OrthoDB" id="1388414at2759"/>
<evidence type="ECO:0000256" key="3">
    <source>
        <dbReference type="ARBA" id="ARBA00022692"/>
    </source>
</evidence>
<dbReference type="PANTHER" id="PTHR31942">
    <property type="entry name" value="MLO-LIKE PROTEIN 1"/>
    <property type="match status" value="1"/>
</dbReference>
<dbReference type="GO" id="GO:0016020">
    <property type="term" value="C:membrane"/>
    <property type="evidence" value="ECO:0007669"/>
    <property type="project" value="UniProtKB-SubCell"/>
</dbReference>
<comment type="similarity">
    <text evidence="2 8">Belongs to the MLO family.</text>
</comment>
<accession>A0A9Q1KRH7</accession>
<dbReference type="AlphaFoldDB" id="A0A9Q1KRH7"/>
<feature type="transmembrane region" description="Helical" evidence="9">
    <location>
        <begin position="373"/>
        <end position="396"/>
    </location>
</feature>
<evidence type="ECO:0000256" key="4">
    <source>
        <dbReference type="ARBA" id="ARBA00022821"/>
    </source>
</evidence>
<sequence>MAEEQEQNSLPYTPTWIVAVVCAIIVLVSLVAERGLHRLGKCLKRKGQDSLFEALQKIKEELMLLGFISLLLTVFQGAISDWCIPAHLTTFMLPCEKKAAGIDGNTHNKRAFHISWSKRHLLSEGGDSNHCMQQGKAQFLSLEALHQLHIFIFVLAVVYVIFCATTMILGGLKVRRWKHWEDSIRREISKPESNRVKQIYAIHHHEFFKQRRGYRKAVSITISFFKQFYGSVTKSDYIALRQGFIMTHCPSNPTFDFHKYMLRTLEYDFKKVVGIRMACIFLVILSASDCKWKYINVRNKCIYAYISCEFGYTYTDPLLLVAGTKLEYIITCLAEEIEEKEKDGAQGRPEVGSEGTPWVKPSDKHFWFGRPIIVLYIIHFILFQNSFEIAFFFWVWNMLSSRSTEKSTCLMVTVELAVQVTYGFTSCILDSIGFIIPRVIVQVLCSYSTLPLYTIVTQMGSAFKPGIFGPIVHEYLESWLGDVRERGHGEGSNRFEMQYMAPELREVVPAMRETTGSVEGFASQTI</sequence>
<dbReference type="GO" id="GO:0005516">
    <property type="term" value="F:calmodulin binding"/>
    <property type="evidence" value="ECO:0007669"/>
    <property type="project" value="UniProtKB-KW"/>
</dbReference>
<keyword evidence="11" id="KW-1185">Reference proteome</keyword>
<comment type="function">
    <text evidence="8">May be involved in modulation of pathogen defense and leaf cell death.</text>
</comment>
<keyword evidence="6 8" id="KW-0472">Membrane</keyword>
<proteinExistence type="inferred from homology"/>
<evidence type="ECO:0000256" key="8">
    <source>
        <dbReference type="RuleBase" id="RU280816"/>
    </source>
</evidence>
<evidence type="ECO:0000313" key="11">
    <source>
        <dbReference type="Proteomes" id="UP001153076"/>
    </source>
</evidence>
<keyword evidence="8" id="KW-0112">Calmodulin-binding</keyword>
<comment type="subcellular location">
    <subcellularLocation>
        <location evidence="1 8">Membrane</location>
        <topology evidence="1 8">Multi-pass membrane protein</topology>
    </subcellularLocation>
</comment>
<feature type="transmembrane region" description="Helical" evidence="9">
    <location>
        <begin position="148"/>
        <end position="169"/>
    </location>
</feature>
<evidence type="ECO:0000256" key="1">
    <source>
        <dbReference type="ARBA" id="ARBA00004141"/>
    </source>
</evidence>
<evidence type="ECO:0000313" key="10">
    <source>
        <dbReference type="EMBL" id="KAJ8447609.1"/>
    </source>
</evidence>
<reference evidence="10" key="1">
    <citation type="submission" date="2022-04" db="EMBL/GenBank/DDBJ databases">
        <title>Carnegiea gigantea Genome sequencing and assembly v2.</title>
        <authorList>
            <person name="Copetti D."/>
            <person name="Sanderson M.J."/>
            <person name="Burquez A."/>
            <person name="Wojciechowski M.F."/>
        </authorList>
    </citation>
    <scope>NUCLEOTIDE SEQUENCE</scope>
    <source>
        <strain evidence="10">SGP5-SGP5p</strain>
        <tissue evidence="10">Aerial part</tissue>
    </source>
</reference>
<gene>
    <name evidence="8" type="primary">MLO</name>
    <name evidence="10" type="ORF">Cgig2_031663</name>
</gene>
<dbReference type="EMBL" id="JAKOGI010000036">
    <property type="protein sequence ID" value="KAJ8447609.1"/>
    <property type="molecule type" value="Genomic_DNA"/>
</dbReference>
<evidence type="ECO:0000256" key="2">
    <source>
        <dbReference type="ARBA" id="ARBA00006574"/>
    </source>
</evidence>
<keyword evidence="4 8" id="KW-0611">Plant defense</keyword>
<feature type="transmembrane region" description="Helical" evidence="9">
    <location>
        <begin position="62"/>
        <end position="79"/>
    </location>
</feature>
<evidence type="ECO:0000256" key="7">
    <source>
        <dbReference type="ARBA" id="ARBA00023265"/>
    </source>
</evidence>
<dbReference type="Proteomes" id="UP001153076">
    <property type="component" value="Unassembled WGS sequence"/>
</dbReference>
<comment type="caution">
    <text evidence="10">The sequence shown here is derived from an EMBL/GenBank/DDBJ whole genome shotgun (WGS) entry which is preliminary data.</text>
</comment>
<name>A0A9Q1KRH7_9CARY</name>